<evidence type="ECO:0000313" key="3">
    <source>
        <dbReference type="Proteomes" id="UP000249016"/>
    </source>
</evidence>
<protein>
    <recommendedName>
        <fullName evidence="1">Lantibiotic dehydratase N-terminal domain-containing protein</fullName>
    </recommendedName>
</protein>
<keyword evidence="3" id="KW-1185">Reference proteome</keyword>
<accession>A0A327NCM8</accession>
<gene>
    <name evidence="2" type="ORF">HMF3257_38450</name>
</gene>
<dbReference type="AlphaFoldDB" id="A0A327NCM8"/>
<organism evidence="2 3">
    <name type="scientific">Spirosoma telluris</name>
    <dbReference type="NCBI Taxonomy" id="2183553"/>
    <lineage>
        <taxon>Bacteria</taxon>
        <taxon>Pseudomonadati</taxon>
        <taxon>Bacteroidota</taxon>
        <taxon>Cytophagia</taxon>
        <taxon>Cytophagales</taxon>
        <taxon>Cytophagaceae</taxon>
        <taxon>Spirosoma</taxon>
    </lineage>
</organism>
<proteinExistence type="predicted"/>
<sequence>MNVVFDHFSFFVLRLPARPISQLIEAIKTNPSKPSDLLYRLLQQSRLAEAIYLASPDLYLTWQMAQGKEMDPSLQKAMWRYLIRSYGRATPYGLFAGLGVGTIGKTSRFELGSNPWYNVSRTDSLVPITIAKSFTNDPQIRTLLRYTLNNSLYNVGDQYRFSERTDNLKSSIVLSSFQVTADLTRLVDYLSKQGSASYADLIRLYGEDFQDEVSTYINQLIDDQFLVSQLNLPVTGLEMTDYLIDQIKQLPIQPTLYHQLVQAKQLLAESPVNLSTLEQVQSMFKDLIPEEPEGRTQALVQTDLFFAAKQLELPSSTVVQIARQFGQLRYCLYHPYVSPLATLPSDSRIDLMGRQLIYLLLSTLKSASDLCRTI</sequence>
<dbReference type="Pfam" id="PF04738">
    <property type="entry name" value="Lant_dehydr_N"/>
    <property type="match status" value="1"/>
</dbReference>
<dbReference type="RefSeq" id="WP_111351180.1">
    <property type="nucleotide sequence ID" value="NZ_QLII01000003.1"/>
</dbReference>
<comment type="caution">
    <text evidence="2">The sequence shown here is derived from an EMBL/GenBank/DDBJ whole genome shotgun (WGS) entry which is preliminary data.</text>
</comment>
<name>A0A327NCM8_9BACT</name>
<evidence type="ECO:0000313" key="2">
    <source>
        <dbReference type="EMBL" id="RAI73001.1"/>
    </source>
</evidence>
<feature type="domain" description="Lantibiotic dehydratase N-terminal" evidence="1">
    <location>
        <begin position="44"/>
        <end position="328"/>
    </location>
</feature>
<evidence type="ECO:0000259" key="1">
    <source>
        <dbReference type="Pfam" id="PF04738"/>
    </source>
</evidence>
<dbReference type="OrthoDB" id="1273722at2"/>
<dbReference type="InterPro" id="IPR006827">
    <property type="entry name" value="Lant_deHydtase_N"/>
</dbReference>
<dbReference type="EMBL" id="QLII01000003">
    <property type="protein sequence ID" value="RAI73001.1"/>
    <property type="molecule type" value="Genomic_DNA"/>
</dbReference>
<dbReference type="Proteomes" id="UP000249016">
    <property type="component" value="Unassembled WGS sequence"/>
</dbReference>
<reference evidence="2 3" key="1">
    <citation type="submission" date="2018-06" db="EMBL/GenBank/DDBJ databases">
        <title>Spirosoma sp. HMF3257 Genome sequencing and assembly.</title>
        <authorList>
            <person name="Kang H."/>
            <person name="Cha I."/>
            <person name="Kim H."/>
            <person name="Kang J."/>
            <person name="Joh K."/>
        </authorList>
    </citation>
    <scope>NUCLEOTIDE SEQUENCE [LARGE SCALE GENOMIC DNA]</scope>
    <source>
        <strain evidence="2 3">HMF3257</strain>
    </source>
</reference>